<dbReference type="AlphaFoldDB" id="A0AAV3YH82"/>
<dbReference type="Proteomes" id="UP000735302">
    <property type="component" value="Unassembled WGS sequence"/>
</dbReference>
<keyword evidence="1" id="KW-0245">EGF-like domain</keyword>
<comment type="caution">
    <text evidence="4">The sequence shown here is derived from an EMBL/GenBank/DDBJ whole genome shotgun (WGS) entry which is preliminary data.</text>
</comment>
<evidence type="ECO:0000256" key="2">
    <source>
        <dbReference type="SAM" id="MobiDB-lite"/>
    </source>
</evidence>
<evidence type="ECO:0000313" key="5">
    <source>
        <dbReference type="Proteomes" id="UP000735302"/>
    </source>
</evidence>
<evidence type="ECO:0000256" key="1">
    <source>
        <dbReference type="ARBA" id="ARBA00022536"/>
    </source>
</evidence>
<sequence length="480" mass="53688">MLQSVRHGSSWLAVPLKGVYFINSVTLTLPYSREDPHRTIEIFTDPTHALNQLRSVKRTTWPGVPCVAGEPGRVIDNLRITCPGLAKIVFVVITTNSSFLDISLIQIQVWSCVDGTFGEKCESYCNCKDTFERCDKASGACLSGCAAGYKGVNCLQECAINDPDPQCPTALCHCWGTNLSDCGPGLPLCTHGCQSGWEGVSCSLSCPYGYFGYACEDECGKCLYANSTKTCNHINGTCPLGCRDPKVTIPTCRNITVPLRSPPSVTVKSPRRIYNQYKQRAEAPSVRVVLALAGIIVACIALITIVCCALRFYWQRISRSKRVSEKRIDTIMRRTMHTQVDNKVHGEHQAYHEAYMKRDVIKRLAEDAPPEAGKSKSRAKAKAEAIRKMIVEMESQRRIQKSPGKPKDKTDYEEQDPDQKVALWILKQDFSELIERRKKRLKEYDGNPLYISESPYRLSDFSEIADVHALYDELQQLGVP</sequence>
<proteinExistence type="predicted"/>
<accession>A0AAV3YH82</accession>
<organism evidence="4 5">
    <name type="scientific">Plakobranchus ocellatus</name>
    <dbReference type="NCBI Taxonomy" id="259542"/>
    <lineage>
        <taxon>Eukaryota</taxon>
        <taxon>Metazoa</taxon>
        <taxon>Spiralia</taxon>
        <taxon>Lophotrochozoa</taxon>
        <taxon>Mollusca</taxon>
        <taxon>Gastropoda</taxon>
        <taxon>Heterobranchia</taxon>
        <taxon>Euthyneura</taxon>
        <taxon>Panpulmonata</taxon>
        <taxon>Sacoglossa</taxon>
        <taxon>Placobranchoidea</taxon>
        <taxon>Plakobranchidae</taxon>
        <taxon>Plakobranchus</taxon>
    </lineage>
</organism>
<evidence type="ECO:0000313" key="4">
    <source>
        <dbReference type="EMBL" id="GFN81791.1"/>
    </source>
</evidence>
<gene>
    <name evidence="4" type="ORF">PoB_000829700</name>
</gene>
<dbReference type="Gene3D" id="2.170.300.10">
    <property type="entry name" value="Tie2 ligand-binding domain superfamily"/>
    <property type="match status" value="1"/>
</dbReference>
<feature type="region of interest" description="Disordered" evidence="2">
    <location>
        <begin position="395"/>
        <end position="416"/>
    </location>
</feature>
<protein>
    <submittedName>
        <fullName evidence="4">Multiple epidermal growth factor-like domains 10</fullName>
    </submittedName>
</protein>
<dbReference type="PANTHER" id="PTHR24043">
    <property type="entry name" value="SCAVENGER RECEPTOR CLASS F"/>
    <property type="match status" value="1"/>
</dbReference>
<evidence type="ECO:0000256" key="3">
    <source>
        <dbReference type="SAM" id="Phobius"/>
    </source>
</evidence>
<dbReference type="EMBL" id="BLXT01000945">
    <property type="protein sequence ID" value="GFN81791.1"/>
    <property type="molecule type" value="Genomic_DNA"/>
</dbReference>
<name>A0AAV3YH82_9GAST</name>
<dbReference type="PANTHER" id="PTHR24043:SF8">
    <property type="entry name" value="EGF-LIKE DOMAIN-CONTAINING PROTEIN"/>
    <property type="match status" value="1"/>
</dbReference>
<dbReference type="GO" id="GO:0005044">
    <property type="term" value="F:scavenger receptor activity"/>
    <property type="evidence" value="ECO:0007669"/>
    <property type="project" value="InterPro"/>
</dbReference>
<keyword evidence="5" id="KW-1185">Reference proteome</keyword>
<keyword evidence="3" id="KW-0472">Membrane</keyword>
<feature type="transmembrane region" description="Helical" evidence="3">
    <location>
        <begin position="288"/>
        <end position="314"/>
    </location>
</feature>
<reference evidence="4 5" key="1">
    <citation type="journal article" date="2021" name="Elife">
        <title>Chloroplast acquisition without the gene transfer in kleptoplastic sea slugs, Plakobranchus ocellatus.</title>
        <authorList>
            <person name="Maeda T."/>
            <person name="Takahashi S."/>
            <person name="Yoshida T."/>
            <person name="Shimamura S."/>
            <person name="Takaki Y."/>
            <person name="Nagai Y."/>
            <person name="Toyoda A."/>
            <person name="Suzuki Y."/>
            <person name="Arimoto A."/>
            <person name="Ishii H."/>
            <person name="Satoh N."/>
            <person name="Nishiyama T."/>
            <person name="Hasebe M."/>
            <person name="Maruyama T."/>
            <person name="Minagawa J."/>
            <person name="Obokata J."/>
            <person name="Shigenobu S."/>
        </authorList>
    </citation>
    <scope>NUCLEOTIDE SEQUENCE [LARGE SCALE GENOMIC DNA]</scope>
</reference>
<keyword evidence="3" id="KW-0812">Transmembrane</keyword>
<dbReference type="InterPro" id="IPR042635">
    <property type="entry name" value="MEGF10/SREC1/2-like"/>
</dbReference>
<keyword evidence="3" id="KW-1133">Transmembrane helix</keyword>